<dbReference type="GO" id="GO:0005743">
    <property type="term" value="C:mitochondrial inner membrane"/>
    <property type="evidence" value="ECO:0007669"/>
    <property type="project" value="UniProtKB-SubCell"/>
</dbReference>
<dbReference type="Pfam" id="PF07766">
    <property type="entry name" value="LETM1_RBD"/>
    <property type="match status" value="1"/>
</dbReference>
<organism evidence="10 11">
    <name type="scientific">Trichobilharzia regenti</name>
    <name type="common">Nasal bird schistosome</name>
    <dbReference type="NCBI Taxonomy" id="157069"/>
    <lineage>
        <taxon>Eukaryota</taxon>
        <taxon>Metazoa</taxon>
        <taxon>Spiralia</taxon>
        <taxon>Lophotrochozoa</taxon>
        <taxon>Platyhelminthes</taxon>
        <taxon>Trematoda</taxon>
        <taxon>Digenea</taxon>
        <taxon>Strigeidida</taxon>
        <taxon>Schistosomatoidea</taxon>
        <taxon>Schistosomatidae</taxon>
        <taxon>Trichobilharzia</taxon>
    </lineage>
</organism>
<name>A0AA85JNR2_TRIRE</name>
<evidence type="ECO:0000256" key="4">
    <source>
        <dbReference type="ARBA" id="ARBA00022989"/>
    </source>
</evidence>
<evidence type="ECO:0000256" key="5">
    <source>
        <dbReference type="ARBA" id="ARBA00023128"/>
    </source>
</evidence>
<feature type="transmembrane region" description="Helical" evidence="8">
    <location>
        <begin position="95"/>
        <end position="117"/>
    </location>
</feature>
<proteinExistence type="predicted"/>
<keyword evidence="10" id="KW-1185">Reference proteome</keyword>
<evidence type="ECO:0000256" key="2">
    <source>
        <dbReference type="ARBA" id="ARBA00022692"/>
    </source>
</evidence>
<dbReference type="PROSITE" id="PS51758">
    <property type="entry name" value="LETM1_RBD"/>
    <property type="match status" value="1"/>
</dbReference>
<keyword evidence="6 8" id="KW-0472">Membrane</keyword>
<keyword evidence="2 8" id="KW-0812">Transmembrane</keyword>
<feature type="domain" description="Letm1 RBD" evidence="9">
    <location>
        <begin position="138"/>
        <end position="365"/>
    </location>
</feature>
<evidence type="ECO:0000256" key="8">
    <source>
        <dbReference type="SAM" id="Phobius"/>
    </source>
</evidence>
<sequence length="365" mass="41738">MSKKYIVKALTSVVKGYTKLVTFLEKKWADKHASSFRNYTLFKKGVHSTLMDVSDLGQLMTHITLCSRPVVELLPTLNRHQVYVLRQVPKDLMRISPVLILAPLPGTILILPIFFAFPRVFLSRAFWTPEQCESIDTKALAHRFHSGVQSSLLEQLHLATETSLSSAGYSQPVLRSLKEFADVLNQISQSKPITLNQVPAVIPAFKGPLALERLDKSHLTGLCKLHDLSICSYAWTMNSFLWGDTYTRKSILQTYRILVLKKHAHFLYAEDKCMNTEKLCCIDDDNNSPSSEFKQLCLLRGINPYAMNNKDLMEELRLWISMSTIASILLQVELMWISKWEGRESKANFHYSQVCVKVNSTWHEK</sequence>
<dbReference type="Proteomes" id="UP000050795">
    <property type="component" value="Unassembled WGS sequence"/>
</dbReference>
<reference evidence="10" key="1">
    <citation type="submission" date="2022-06" db="EMBL/GenBank/DDBJ databases">
        <authorList>
            <person name="Berger JAMES D."/>
            <person name="Berger JAMES D."/>
        </authorList>
    </citation>
    <scope>NUCLEOTIDE SEQUENCE [LARGE SCALE GENOMIC DNA]</scope>
</reference>
<keyword evidence="5 7" id="KW-0496">Mitochondrion</keyword>
<dbReference type="InterPro" id="IPR033122">
    <property type="entry name" value="LETM1-like_RBD"/>
</dbReference>
<protein>
    <recommendedName>
        <fullName evidence="9">Letm1 RBD domain-containing protein</fullName>
    </recommendedName>
</protein>
<evidence type="ECO:0000259" key="9">
    <source>
        <dbReference type="PROSITE" id="PS51758"/>
    </source>
</evidence>
<dbReference type="PANTHER" id="PTHR14009:SF13">
    <property type="entry name" value="LETM1 DOMAIN-CONTAINING PROTEIN 1"/>
    <property type="match status" value="1"/>
</dbReference>
<evidence type="ECO:0000313" key="11">
    <source>
        <dbReference type="WBParaSite" id="TREG1_42370.2"/>
    </source>
</evidence>
<dbReference type="WBParaSite" id="TREG1_42370.2">
    <property type="protein sequence ID" value="TREG1_42370.2"/>
    <property type="gene ID" value="TREG1_42370"/>
</dbReference>
<evidence type="ECO:0000256" key="1">
    <source>
        <dbReference type="ARBA" id="ARBA00004434"/>
    </source>
</evidence>
<keyword evidence="4 8" id="KW-1133">Transmembrane helix</keyword>
<evidence type="ECO:0000256" key="3">
    <source>
        <dbReference type="ARBA" id="ARBA00022792"/>
    </source>
</evidence>
<evidence type="ECO:0000256" key="6">
    <source>
        <dbReference type="ARBA" id="ARBA00023136"/>
    </source>
</evidence>
<evidence type="ECO:0000313" key="10">
    <source>
        <dbReference type="Proteomes" id="UP000050795"/>
    </source>
</evidence>
<dbReference type="GO" id="GO:0043022">
    <property type="term" value="F:ribosome binding"/>
    <property type="evidence" value="ECO:0007669"/>
    <property type="project" value="InterPro"/>
</dbReference>
<accession>A0AA85JNR2</accession>
<comment type="subcellular location">
    <subcellularLocation>
        <location evidence="1">Mitochondrion inner membrane</location>
        <topology evidence="1">Single-pass membrane protein</topology>
    </subcellularLocation>
</comment>
<dbReference type="GO" id="GO:0030003">
    <property type="term" value="P:intracellular monoatomic cation homeostasis"/>
    <property type="evidence" value="ECO:0007669"/>
    <property type="project" value="TreeGrafter"/>
</dbReference>
<dbReference type="PANTHER" id="PTHR14009">
    <property type="entry name" value="LEUCINE ZIPPER-EF-HAND CONTAINING TRANSMEMBRANE PROTEIN"/>
    <property type="match status" value="1"/>
</dbReference>
<dbReference type="InterPro" id="IPR044202">
    <property type="entry name" value="LETM1/MDM38-like"/>
</dbReference>
<dbReference type="AlphaFoldDB" id="A0AA85JNR2"/>
<reference evidence="11" key="2">
    <citation type="submission" date="2023-11" db="UniProtKB">
        <authorList>
            <consortium name="WormBaseParasite"/>
        </authorList>
    </citation>
    <scope>IDENTIFICATION</scope>
</reference>
<keyword evidence="3" id="KW-0999">Mitochondrion inner membrane</keyword>
<evidence type="ECO:0000256" key="7">
    <source>
        <dbReference type="PROSITE-ProRule" id="PRU01094"/>
    </source>
</evidence>